<name>A0ABV6N8A7_9PSEU</name>
<evidence type="ECO:0000256" key="3">
    <source>
        <dbReference type="ARBA" id="ARBA00022729"/>
    </source>
</evidence>
<keyword evidence="3 8" id="KW-0732">Signal</keyword>
<proteinExistence type="predicted"/>
<sequence>MIRRLLVALFAVLLGTSLAAASYASTAPRPNTVTVPAATPKSDDGNPTAAQLLAKTAHCNQVSHGTYSDKNGGQTPICGTASAYFWTSGMAIDCDGQRTSQCNEQTDCCFYNDTSFHQSDGKPFNAAQVPYVVIPLPSSRWNYETAGIKGGDVLAVIYKGHVEYAVFGDEGPDDSIGEASYATAKALGIDPDPSNGGTSDKVTYIVFKNSKVSPIENHGSAVTQGRKFAQQFVNGS</sequence>
<evidence type="ECO:0000256" key="4">
    <source>
        <dbReference type="ARBA" id="ARBA00022801"/>
    </source>
</evidence>
<evidence type="ECO:0000256" key="6">
    <source>
        <dbReference type="ARBA" id="ARBA00023295"/>
    </source>
</evidence>
<evidence type="ECO:0000256" key="5">
    <source>
        <dbReference type="ARBA" id="ARBA00023277"/>
    </source>
</evidence>
<evidence type="ECO:0000256" key="2">
    <source>
        <dbReference type="ARBA" id="ARBA00022525"/>
    </source>
</evidence>
<dbReference type="Pfam" id="PF07335">
    <property type="entry name" value="Glyco_hydro_75"/>
    <property type="match status" value="1"/>
</dbReference>
<dbReference type="GO" id="GO:0016787">
    <property type="term" value="F:hydrolase activity"/>
    <property type="evidence" value="ECO:0007669"/>
    <property type="project" value="UniProtKB-KW"/>
</dbReference>
<evidence type="ECO:0000256" key="8">
    <source>
        <dbReference type="SAM" id="SignalP"/>
    </source>
</evidence>
<protein>
    <submittedName>
        <fullName evidence="9">Glycoside hydrolase family 75 protein</fullName>
    </submittedName>
</protein>
<keyword evidence="5" id="KW-0119">Carbohydrate metabolism</keyword>
<dbReference type="EMBL" id="JBHLUD010000020">
    <property type="protein sequence ID" value="MFC0548812.1"/>
    <property type="molecule type" value="Genomic_DNA"/>
</dbReference>
<dbReference type="RefSeq" id="WP_273940616.1">
    <property type="nucleotide sequence ID" value="NZ_CP097263.1"/>
</dbReference>
<comment type="caution">
    <text evidence="9">The sequence shown here is derived from an EMBL/GenBank/DDBJ whole genome shotgun (WGS) entry which is preliminary data.</text>
</comment>
<dbReference type="PANTHER" id="PTHR42061:SF6">
    <property type="entry name" value="ENDO-CHITOSANASE"/>
    <property type="match status" value="1"/>
</dbReference>
<reference evidence="9 10" key="1">
    <citation type="submission" date="2024-09" db="EMBL/GenBank/DDBJ databases">
        <authorList>
            <person name="Sun Q."/>
            <person name="Mori K."/>
        </authorList>
    </citation>
    <scope>NUCLEOTIDE SEQUENCE [LARGE SCALE GENOMIC DNA]</scope>
    <source>
        <strain evidence="9 10">TBRC 1432</strain>
    </source>
</reference>
<dbReference type="Proteomes" id="UP001589810">
    <property type="component" value="Unassembled WGS sequence"/>
</dbReference>
<feature type="chain" id="PRO_5047105894" evidence="8">
    <location>
        <begin position="21"/>
        <end position="236"/>
    </location>
</feature>
<feature type="signal peptide" evidence="8">
    <location>
        <begin position="1"/>
        <end position="20"/>
    </location>
</feature>
<organism evidence="9 10">
    <name type="scientific">Kutzneria chonburiensis</name>
    <dbReference type="NCBI Taxonomy" id="1483604"/>
    <lineage>
        <taxon>Bacteria</taxon>
        <taxon>Bacillati</taxon>
        <taxon>Actinomycetota</taxon>
        <taxon>Actinomycetes</taxon>
        <taxon>Pseudonocardiales</taxon>
        <taxon>Pseudonocardiaceae</taxon>
        <taxon>Kutzneria</taxon>
    </lineage>
</organism>
<keyword evidence="6" id="KW-0326">Glycosidase</keyword>
<dbReference type="InterPro" id="IPR009939">
    <property type="entry name" value="Chitosanase_fungal"/>
</dbReference>
<evidence type="ECO:0000313" key="10">
    <source>
        <dbReference type="Proteomes" id="UP001589810"/>
    </source>
</evidence>
<gene>
    <name evidence="9" type="ORF">ACFFH7_45400</name>
</gene>
<evidence type="ECO:0000256" key="7">
    <source>
        <dbReference type="ARBA" id="ARBA00023326"/>
    </source>
</evidence>
<accession>A0ABV6N8A7</accession>
<dbReference type="PANTHER" id="PTHR42061">
    <property type="entry name" value="ENDO-CHITOSANASE"/>
    <property type="match status" value="1"/>
</dbReference>
<keyword evidence="2" id="KW-0964">Secreted</keyword>
<comment type="subcellular location">
    <subcellularLocation>
        <location evidence="1">Secreted</location>
    </subcellularLocation>
</comment>
<keyword evidence="7" id="KW-0624">Polysaccharide degradation</keyword>
<evidence type="ECO:0000313" key="9">
    <source>
        <dbReference type="EMBL" id="MFC0548812.1"/>
    </source>
</evidence>
<keyword evidence="10" id="KW-1185">Reference proteome</keyword>
<evidence type="ECO:0000256" key="1">
    <source>
        <dbReference type="ARBA" id="ARBA00004613"/>
    </source>
</evidence>
<keyword evidence="4 9" id="KW-0378">Hydrolase</keyword>